<proteinExistence type="predicted"/>
<dbReference type="PROSITE" id="PS50089">
    <property type="entry name" value="ZF_RING_2"/>
    <property type="match status" value="1"/>
</dbReference>
<accession>A0AAN6M0J1</accession>
<dbReference type="CDD" id="cd16448">
    <property type="entry name" value="RING-H2"/>
    <property type="match status" value="1"/>
</dbReference>
<dbReference type="PANTHER" id="PTHR45969">
    <property type="entry name" value="RING ZINC FINGER PROTEIN-RELATED"/>
    <property type="match status" value="1"/>
</dbReference>
<evidence type="ECO:0000313" key="6">
    <source>
        <dbReference type="EMBL" id="KAK3214195.1"/>
    </source>
</evidence>
<dbReference type="AlphaFoldDB" id="A0AAN6M0J1"/>
<dbReference type="Proteomes" id="UP001280581">
    <property type="component" value="Unassembled WGS sequence"/>
</dbReference>
<gene>
    <name evidence="6" type="ORF">GRF29_28g2327236</name>
</gene>
<dbReference type="GO" id="GO:0061630">
    <property type="term" value="F:ubiquitin protein ligase activity"/>
    <property type="evidence" value="ECO:0007669"/>
    <property type="project" value="TreeGrafter"/>
</dbReference>
<dbReference type="InterPro" id="IPR001841">
    <property type="entry name" value="Znf_RING"/>
</dbReference>
<dbReference type="GO" id="GO:0008270">
    <property type="term" value="F:zinc ion binding"/>
    <property type="evidence" value="ECO:0007669"/>
    <property type="project" value="UniProtKB-KW"/>
</dbReference>
<name>A0AAN6M0J1_9PLEO</name>
<dbReference type="GO" id="GO:0016567">
    <property type="term" value="P:protein ubiquitination"/>
    <property type="evidence" value="ECO:0007669"/>
    <property type="project" value="TreeGrafter"/>
</dbReference>
<evidence type="ECO:0000313" key="7">
    <source>
        <dbReference type="Proteomes" id="UP001280581"/>
    </source>
</evidence>
<dbReference type="Gene3D" id="3.30.40.10">
    <property type="entry name" value="Zinc/RING finger domain, C3HC4 (zinc finger)"/>
    <property type="match status" value="1"/>
</dbReference>
<comment type="caution">
    <text evidence="6">The sequence shown here is derived from an EMBL/GenBank/DDBJ whole genome shotgun (WGS) entry which is preliminary data.</text>
</comment>
<dbReference type="PANTHER" id="PTHR45969:SF69">
    <property type="entry name" value="FINGER DOMAIN PROTEIN, PUTATIVE (AFU_ORTHOLOGUE AFUA_3G12190)-RELATED"/>
    <property type="match status" value="1"/>
</dbReference>
<evidence type="ECO:0000256" key="1">
    <source>
        <dbReference type="ARBA" id="ARBA00022723"/>
    </source>
</evidence>
<keyword evidence="7" id="KW-1185">Reference proteome</keyword>
<evidence type="ECO:0000256" key="3">
    <source>
        <dbReference type="ARBA" id="ARBA00022833"/>
    </source>
</evidence>
<keyword evidence="3" id="KW-0862">Zinc</keyword>
<keyword evidence="2 4" id="KW-0863">Zinc-finger</keyword>
<evidence type="ECO:0000256" key="4">
    <source>
        <dbReference type="PROSITE-ProRule" id="PRU00175"/>
    </source>
</evidence>
<dbReference type="Pfam" id="PF13639">
    <property type="entry name" value="zf-RING_2"/>
    <property type="match status" value="1"/>
</dbReference>
<feature type="domain" description="RING-type" evidence="5">
    <location>
        <begin position="35"/>
        <end position="88"/>
    </location>
</feature>
<dbReference type="InterPro" id="IPR013083">
    <property type="entry name" value="Znf_RING/FYVE/PHD"/>
</dbReference>
<protein>
    <recommendedName>
        <fullName evidence="5">RING-type domain-containing protein</fullName>
    </recommendedName>
</protein>
<sequence length="373" mass="42853">MSTTQGSSLANRAIDQEDYVQNFTVNIDPTQDDDCSICLLPATENNQRTVNLHCRHPGQLYHEQCILQWLRPDENNPESDNNSCPLCRATLWTPFEQVPDAQEDDHAFGLIFANDLRRDLPEPNYPEFRLLTLSDFIEQVCTEAFESTQELLDAEDLNEEVVLRLTGIDLKDSDDHTRLSKANRMLHYHMVAESPESLPEFFHLVRRGMITSRLMEHYYGEIDPEDWLVLLADVKACRDEVRNLDGNTVSFLRGLPMSGLQIWESLIQTKLTMTYDTEIPVTKGNQIVTEYRKANEGSDPSVIRRIEYDLRDGTNEVAGYNPDIKIQILCGASHAEFRLTPTDFNTVTRLVASHDDREIDIHLKDGHQINLRY</sequence>
<keyword evidence="1" id="KW-0479">Metal-binding</keyword>
<reference evidence="6 7" key="1">
    <citation type="submission" date="2021-02" db="EMBL/GenBank/DDBJ databases">
        <title>Genome assembly of Pseudopithomyces chartarum.</title>
        <authorList>
            <person name="Jauregui R."/>
            <person name="Singh J."/>
            <person name="Voisey C."/>
        </authorList>
    </citation>
    <scope>NUCLEOTIDE SEQUENCE [LARGE SCALE GENOMIC DNA]</scope>
    <source>
        <strain evidence="6 7">AGR01</strain>
    </source>
</reference>
<dbReference type="SMART" id="SM00184">
    <property type="entry name" value="RING"/>
    <property type="match status" value="1"/>
</dbReference>
<dbReference type="SUPFAM" id="SSF57850">
    <property type="entry name" value="RING/U-box"/>
    <property type="match status" value="1"/>
</dbReference>
<evidence type="ECO:0000256" key="2">
    <source>
        <dbReference type="ARBA" id="ARBA00022771"/>
    </source>
</evidence>
<evidence type="ECO:0000259" key="5">
    <source>
        <dbReference type="PROSITE" id="PS50089"/>
    </source>
</evidence>
<organism evidence="6 7">
    <name type="scientific">Pseudopithomyces chartarum</name>
    <dbReference type="NCBI Taxonomy" id="1892770"/>
    <lineage>
        <taxon>Eukaryota</taxon>
        <taxon>Fungi</taxon>
        <taxon>Dikarya</taxon>
        <taxon>Ascomycota</taxon>
        <taxon>Pezizomycotina</taxon>
        <taxon>Dothideomycetes</taxon>
        <taxon>Pleosporomycetidae</taxon>
        <taxon>Pleosporales</taxon>
        <taxon>Massarineae</taxon>
        <taxon>Didymosphaeriaceae</taxon>
        <taxon>Pseudopithomyces</taxon>
    </lineage>
</organism>
<dbReference type="EMBL" id="WVTA01000004">
    <property type="protein sequence ID" value="KAK3214195.1"/>
    <property type="molecule type" value="Genomic_DNA"/>
</dbReference>